<evidence type="ECO:0000259" key="2">
    <source>
        <dbReference type="PROSITE" id="PS50093"/>
    </source>
</evidence>
<dbReference type="InterPro" id="IPR013783">
    <property type="entry name" value="Ig-like_fold"/>
</dbReference>
<proteinExistence type="predicted"/>
<keyword evidence="4" id="KW-1185">Reference proteome</keyword>
<dbReference type="Proteomes" id="UP000270581">
    <property type="component" value="Unassembled WGS sequence"/>
</dbReference>
<dbReference type="Pfam" id="PF22352">
    <property type="entry name" value="K319L-like_PKD"/>
    <property type="match status" value="1"/>
</dbReference>
<dbReference type="InterPro" id="IPR028994">
    <property type="entry name" value="Integrin_alpha_N"/>
</dbReference>
<dbReference type="SMART" id="SM00089">
    <property type="entry name" value="PKD"/>
    <property type="match status" value="1"/>
</dbReference>
<evidence type="ECO:0000256" key="1">
    <source>
        <dbReference type="SAM" id="Phobius"/>
    </source>
</evidence>
<name>A0AAJ4R7J6_9EURY</name>
<dbReference type="AlphaFoldDB" id="A0AAJ4R7J6"/>
<keyword evidence="1" id="KW-0812">Transmembrane</keyword>
<sequence length="875" mass="91631">MAVVSERGQQLLIGGLVLAIALTALVVVLNGALYTDDLRTRDAAGQTLAADDYEGELSRELGRTLDRINDGREGDRTVVEQAVLDATFATNDLLGRQYASGQAAYASVDPARIERGIIIEQDASCAFTALNTNCGGSSERPVTPRFTYGDDDDDSWVQAGDSGENLILDASETEDYDETSGDLSYDWTLTEGTDTITKSGETPSGFTLPESGFWKVTLTVTDTDTGATETVTAWVAAHATDDANEVPPRARFTHSPTVPVATEQVVLDATATTDGNGDITSYDWWIKAPDGTVLPSPPDGETTTFTPADAGDYVVALDVSDATGNTDTLRKTVTVDETLANGGGRTGDTDGDGTNEPPFRVAPVSGDRYFALGEAGATPDSPDWTLAESATVRQFELETDDIDALYDVSDSNSDSAAVLADTFHVELTGQDGDTWAVHVFESSTSGQFTVATIAPDGTVDIRHRSNDPIAVDVTTGEVNGRQVFPFAPELAQPADIAFRNGDQIAGSYELTLATGTSASTDVQTANFYPPEGDRQPYAGPAVYAVNVPATYDTAELSRRGSVRVAPDEPTVYGRGISLGVPEPSYTDRDAVVYVAPDGGANTLRSITPDGTVTTYDATDVQAIGPKQVDIDADDVAEIPYVAGDGSLRIVDANGEKQTLVSASAPEAPDTTQALIGIDRWNGQFSVLYATANGNAYRVDAAGNTAQIGLDPGGNGVGAIGGVTDMDDDGTPDILFADTSQQLRFYEEGASDNVLVSNGGVGQNAGIGMGAARDFDRDGVERAPIVDGSGSLRLISETTGRSGQLTSVSQKAPAAGFQWDEATTNREIMFVAQDTNDAGNTIYVLAYVPPDGSEPATIVTDSNGDPIQVVQGTGVA</sequence>
<keyword evidence="1" id="KW-1133">Transmembrane helix</keyword>
<dbReference type="CDD" id="cd00146">
    <property type="entry name" value="PKD"/>
    <property type="match status" value="1"/>
</dbReference>
<accession>A0AAJ4R7J6</accession>
<dbReference type="InterPro" id="IPR035986">
    <property type="entry name" value="PKD_dom_sf"/>
</dbReference>
<dbReference type="PROSITE" id="PS50093">
    <property type="entry name" value="PKD"/>
    <property type="match status" value="1"/>
</dbReference>
<dbReference type="RefSeq" id="WP_123123798.1">
    <property type="nucleotide sequence ID" value="NZ_QKNW01000001.1"/>
</dbReference>
<feature type="transmembrane region" description="Helical" evidence="1">
    <location>
        <begin position="12"/>
        <end position="34"/>
    </location>
</feature>
<dbReference type="InterPro" id="IPR000601">
    <property type="entry name" value="PKD_dom"/>
</dbReference>
<feature type="domain" description="PKD" evidence="2">
    <location>
        <begin position="177"/>
        <end position="235"/>
    </location>
</feature>
<organism evidence="3 4">
    <name type="scientific">Halosegnis longus</name>
    <dbReference type="NCBI Taxonomy" id="2216012"/>
    <lineage>
        <taxon>Archaea</taxon>
        <taxon>Methanobacteriati</taxon>
        <taxon>Methanobacteriota</taxon>
        <taxon>Stenosarchaea group</taxon>
        <taxon>Halobacteria</taxon>
        <taxon>Halobacteriales</taxon>
        <taxon>Natronomonadaceae</taxon>
        <taxon>Halosegnis</taxon>
    </lineage>
</organism>
<reference evidence="3 4" key="1">
    <citation type="submission" date="2018-11" db="EMBL/GenBank/DDBJ databases">
        <title>Genome sequences of Natronomonas sp. CBA1133.</title>
        <authorList>
            <person name="Roh S.W."/>
            <person name="Cha I.-T."/>
        </authorList>
    </citation>
    <scope>NUCLEOTIDE SEQUENCE [LARGE SCALE GENOMIC DNA]</scope>
    <source>
        <strain evidence="3 4">CBA1133</strain>
    </source>
</reference>
<dbReference type="InterPro" id="IPR022409">
    <property type="entry name" value="PKD/Chitinase_dom"/>
</dbReference>
<keyword evidence="1" id="KW-0472">Membrane</keyword>
<gene>
    <name evidence="3" type="ORF">Nmn1133_02925</name>
</gene>
<protein>
    <recommendedName>
        <fullName evidence="2">PKD domain-containing protein</fullName>
    </recommendedName>
</protein>
<dbReference type="SUPFAM" id="SSF49299">
    <property type="entry name" value="PKD domain"/>
    <property type="match status" value="1"/>
</dbReference>
<evidence type="ECO:0000313" key="4">
    <source>
        <dbReference type="Proteomes" id="UP000270581"/>
    </source>
</evidence>
<comment type="caution">
    <text evidence="3">The sequence shown here is derived from an EMBL/GenBank/DDBJ whole genome shotgun (WGS) entry which is preliminary data.</text>
</comment>
<evidence type="ECO:0000313" key="3">
    <source>
        <dbReference type="EMBL" id="RNJ25744.1"/>
    </source>
</evidence>
<dbReference type="Gene3D" id="2.60.40.10">
    <property type="entry name" value="Immunoglobulins"/>
    <property type="match status" value="2"/>
</dbReference>
<dbReference type="SUPFAM" id="SSF69318">
    <property type="entry name" value="Integrin alpha N-terminal domain"/>
    <property type="match status" value="1"/>
</dbReference>
<dbReference type="EMBL" id="RJJC01000001">
    <property type="protein sequence ID" value="RNJ25744.1"/>
    <property type="molecule type" value="Genomic_DNA"/>
</dbReference>